<accession>A0A2H3BWL6</accession>
<evidence type="ECO:0000313" key="2">
    <source>
        <dbReference type="EMBL" id="PBK67446.1"/>
    </source>
</evidence>
<evidence type="ECO:0000256" key="1">
    <source>
        <dbReference type="SAM" id="MobiDB-lite"/>
    </source>
</evidence>
<dbReference type="Proteomes" id="UP000218334">
    <property type="component" value="Unassembled WGS sequence"/>
</dbReference>
<keyword evidence="3" id="KW-1185">Reference proteome</keyword>
<organism evidence="2 3">
    <name type="scientific">Armillaria solidipes</name>
    <dbReference type="NCBI Taxonomy" id="1076256"/>
    <lineage>
        <taxon>Eukaryota</taxon>
        <taxon>Fungi</taxon>
        <taxon>Dikarya</taxon>
        <taxon>Basidiomycota</taxon>
        <taxon>Agaricomycotina</taxon>
        <taxon>Agaricomycetes</taxon>
        <taxon>Agaricomycetidae</taxon>
        <taxon>Agaricales</taxon>
        <taxon>Marasmiineae</taxon>
        <taxon>Physalacriaceae</taxon>
        <taxon>Armillaria</taxon>
    </lineage>
</organism>
<dbReference type="EMBL" id="KZ293436">
    <property type="protein sequence ID" value="PBK67446.1"/>
    <property type="molecule type" value="Genomic_DNA"/>
</dbReference>
<sequence length="377" mass="41747">MIVGRASGKRTLAHVMDEDMVAKRKKQTHDERLSKIFTPPTAKSQSRHKTSQTPTAGSSRLRDEKENVRIVTDLTANEDDFGSLIAQGEVDLQMTLDIEAVLTAQTVEQEDGYLSPTPSGSQDTEELSSPIRPQDTPKRLPSKTKSLDDLYFGVDAVSSPPLASPRRAQSLTPRPYPRKSDGRPLFQTASTLDDEIMAGPDLRNQLEDRLDDDSDCISFNDIDNAPDQGPTSCSSPSPLTSDGELEDLEDSVERDHASRQKVVAAGWHASYDLKRSETNVTPAGRHRSVRQSLSRSHPYLVPAPKSAPPQYISKPPNKLGRGRTSLVFLNEPVSTSRDKITDGGYLETEVESERVKDTVGDMFQERANGRLDRFRYV</sequence>
<feature type="region of interest" description="Disordered" evidence="1">
    <location>
        <begin position="18"/>
        <end position="64"/>
    </location>
</feature>
<feature type="compositionally biased region" description="Low complexity" evidence="1">
    <location>
        <begin position="230"/>
        <end position="241"/>
    </location>
</feature>
<name>A0A2H3BWL6_9AGAR</name>
<reference evidence="3" key="1">
    <citation type="journal article" date="2017" name="Nat. Ecol. Evol.">
        <title>Genome expansion and lineage-specific genetic innovations in the forest pathogenic fungi Armillaria.</title>
        <authorList>
            <person name="Sipos G."/>
            <person name="Prasanna A.N."/>
            <person name="Walter M.C."/>
            <person name="O'Connor E."/>
            <person name="Balint B."/>
            <person name="Krizsan K."/>
            <person name="Kiss B."/>
            <person name="Hess J."/>
            <person name="Varga T."/>
            <person name="Slot J."/>
            <person name="Riley R."/>
            <person name="Boka B."/>
            <person name="Rigling D."/>
            <person name="Barry K."/>
            <person name="Lee J."/>
            <person name="Mihaltcheva S."/>
            <person name="LaButti K."/>
            <person name="Lipzen A."/>
            <person name="Waldron R."/>
            <person name="Moloney N.M."/>
            <person name="Sperisen C."/>
            <person name="Kredics L."/>
            <person name="Vagvoelgyi C."/>
            <person name="Patrignani A."/>
            <person name="Fitzpatrick D."/>
            <person name="Nagy I."/>
            <person name="Doyle S."/>
            <person name="Anderson J.B."/>
            <person name="Grigoriev I.V."/>
            <person name="Gueldener U."/>
            <person name="Muensterkoetter M."/>
            <person name="Nagy L.G."/>
        </authorList>
    </citation>
    <scope>NUCLEOTIDE SEQUENCE [LARGE SCALE GENOMIC DNA]</scope>
    <source>
        <strain evidence="3">28-4</strain>
    </source>
</reference>
<dbReference type="STRING" id="1076256.A0A2H3BWL6"/>
<feature type="compositionally biased region" description="Basic and acidic residues" evidence="1">
    <location>
        <begin position="18"/>
        <end position="34"/>
    </location>
</feature>
<evidence type="ECO:0000313" key="3">
    <source>
        <dbReference type="Proteomes" id="UP000218334"/>
    </source>
</evidence>
<proteinExistence type="predicted"/>
<feature type="region of interest" description="Disordered" evidence="1">
    <location>
        <begin position="109"/>
        <end position="185"/>
    </location>
</feature>
<protein>
    <submittedName>
        <fullName evidence="2">Uncharacterized protein</fullName>
    </submittedName>
</protein>
<feature type="region of interest" description="Disordered" evidence="1">
    <location>
        <begin position="213"/>
        <end position="259"/>
    </location>
</feature>
<gene>
    <name evidence="2" type="ORF">ARMSODRAFT_959031</name>
</gene>
<dbReference type="AlphaFoldDB" id="A0A2H3BWL6"/>